<dbReference type="PROSITE" id="PS00770">
    <property type="entry name" value="AA_TRANSFER_CLASS_4"/>
    <property type="match status" value="1"/>
</dbReference>
<evidence type="ECO:0000313" key="7">
    <source>
        <dbReference type="EMBL" id="KAG6786415.1"/>
    </source>
</evidence>
<evidence type="ECO:0000256" key="2">
    <source>
        <dbReference type="ARBA" id="ARBA00009320"/>
    </source>
</evidence>
<keyword evidence="6" id="KW-0808">Transferase</keyword>
<organism evidence="7 8">
    <name type="scientific">Populus tomentosa</name>
    <name type="common">Chinese white poplar</name>
    <dbReference type="NCBI Taxonomy" id="118781"/>
    <lineage>
        <taxon>Eukaryota</taxon>
        <taxon>Viridiplantae</taxon>
        <taxon>Streptophyta</taxon>
        <taxon>Embryophyta</taxon>
        <taxon>Tracheophyta</taxon>
        <taxon>Spermatophyta</taxon>
        <taxon>Magnoliopsida</taxon>
        <taxon>eudicotyledons</taxon>
        <taxon>Gunneridae</taxon>
        <taxon>Pentapetalae</taxon>
        <taxon>rosids</taxon>
        <taxon>fabids</taxon>
        <taxon>Malpighiales</taxon>
        <taxon>Salicaceae</taxon>
        <taxon>Saliceae</taxon>
        <taxon>Populus</taxon>
    </lineage>
</organism>
<comment type="caution">
    <text evidence="7">The sequence shown here is derived from an EMBL/GenBank/DDBJ whole genome shotgun (WGS) entry which is preliminary data.</text>
</comment>
<evidence type="ECO:0000313" key="8">
    <source>
        <dbReference type="Proteomes" id="UP000886885"/>
    </source>
</evidence>
<dbReference type="Proteomes" id="UP000886885">
    <property type="component" value="Chromosome 2A"/>
</dbReference>
<dbReference type="FunFam" id="3.20.10.10:FF:000003">
    <property type="entry name" value="Branched-chain-amino-acid aminotransferase"/>
    <property type="match status" value="1"/>
</dbReference>
<sequence length="429" mass="47098">MIQTNSGLRSLVQSLRPITSSLSEIAAYSCYTSQAASALQQVSRPNSYSYNFMTLIEAFGFLLFVGGDSSEDEYAKVDWDNLGFGITPVDYMYTMKCSSDGKFEQGQLAPYGNVHLSPSAAVLNYGQASCNFNPFSIIENFPDCVRYFGLYEGTKAYRTEDGRLLLFRLDQNATRMKMGADRLCMACPSSYQFIDAVKQTALANKRWIPPRGKGTLYIRPLLIGSGAILGLAPAPEYTFLVYASPVGNYFKEGLKPLNLCVEEEFHRATRGGAGGVKSITNYAPVLKAMARAKSRGFSDVLYLDSANKKNLEEVSSCNIFLVKGNIISTPATSGTILQGVTRRSIIEIALDHGYQVEERAIPVDELMDADEVFCTGTAVGVAPVGSITYQDRRVEYNVGEESVSQKLYSILEGIKTGVIEDKKGWTIKI</sequence>
<keyword evidence="6" id="KW-0032">Aminotransferase</keyword>
<accession>A0A8X8ASM9</accession>
<comment type="catalytic activity">
    <reaction evidence="6">
        <text>L-leucine + 2-oxoglutarate = 4-methyl-2-oxopentanoate + L-glutamate</text>
        <dbReference type="Rhea" id="RHEA:18321"/>
        <dbReference type="ChEBI" id="CHEBI:16810"/>
        <dbReference type="ChEBI" id="CHEBI:17865"/>
        <dbReference type="ChEBI" id="CHEBI:29985"/>
        <dbReference type="ChEBI" id="CHEBI:57427"/>
        <dbReference type="EC" id="2.6.1.42"/>
    </reaction>
</comment>
<evidence type="ECO:0000256" key="6">
    <source>
        <dbReference type="RuleBase" id="RU004517"/>
    </source>
</evidence>
<dbReference type="EC" id="2.6.1.42" evidence="6"/>
<keyword evidence="6" id="KW-0100">Branched-chain amino acid biosynthesis</keyword>
<dbReference type="Pfam" id="PF01063">
    <property type="entry name" value="Aminotran_4"/>
    <property type="match status" value="1"/>
</dbReference>
<dbReference type="InterPro" id="IPR001544">
    <property type="entry name" value="Aminotrans_IV"/>
</dbReference>
<comment type="catalytic activity">
    <reaction evidence="6">
        <text>L-isoleucine + 2-oxoglutarate = (S)-3-methyl-2-oxopentanoate + L-glutamate</text>
        <dbReference type="Rhea" id="RHEA:24801"/>
        <dbReference type="ChEBI" id="CHEBI:16810"/>
        <dbReference type="ChEBI" id="CHEBI:29985"/>
        <dbReference type="ChEBI" id="CHEBI:35146"/>
        <dbReference type="ChEBI" id="CHEBI:58045"/>
        <dbReference type="EC" id="2.6.1.42"/>
    </reaction>
</comment>
<dbReference type="GO" id="GO:0009082">
    <property type="term" value="P:branched-chain amino acid biosynthetic process"/>
    <property type="evidence" value="ECO:0007669"/>
    <property type="project" value="UniProtKB-KW"/>
</dbReference>
<protein>
    <recommendedName>
        <fullName evidence="6">Branched-chain-amino-acid aminotransferase</fullName>
        <ecNumber evidence="6">2.6.1.42</ecNumber>
    </recommendedName>
</protein>
<reference evidence="7" key="1">
    <citation type="journal article" date="2020" name="bioRxiv">
        <title>Hybrid origin of Populus tomentosa Carr. identified through genome sequencing and phylogenomic analysis.</title>
        <authorList>
            <person name="An X."/>
            <person name="Gao K."/>
            <person name="Chen Z."/>
            <person name="Li J."/>
            <person name="Yang X."/>
            <person name="Yang X."/>
            <person name="Zhou J."/>
            <person name="Guo T."/>
            <person name="Zhao T."/>
            <person name="Huang S."/>
            <person name="Miao D."/>
            <person name="Khan W.U."/>
            <person name="Rao P."/>
            <person name="Ye M."/>
            <person name="Lei B."/>
            <person name="Liao W."/>
            <person name="Wang J."/>
            <person name="Ji L."/>
            <person name="Li Y."/>
            <person name="Guo B."/>
            <person name="Mustafa N.S."/>
            <person name="Li S."/>
            <person name="Yun Q."/>
            <person name="Keller S.R."/>
            <person name="Mao J."/>
            <person name="Zhang R."/>
            <person name="Strauss S.H."/>
        </authorList>
    </citation>
    <scope>NUCLEOTIDE SEQUENCE</scope>
    <source>
        <strain evidence="7">GM15</strain>
        <tissue evidence="7">Leaf</tissue>
    </source>
</reference>
<keyword evidence="8" id="KW-1185">Reference proteome</keyword>
<evidence type="ECO:0000256" key="5">
    <source>
        <dbReference type="RuleBase" id="RU004516"/>
    </source>
</evidence>
<dbReference type="EMBL" id="JAAWWB010000003">
    <property type="protein sequence ID" value="KAG6786415.1"/>
    <property type="molecule type" value="Genomic_DNA"/>
</dbReference>
<proteinExistence type="inferred from homology"/>
<keyword evidence="6" id="KW-0028">Amino-acid biosynthesis</keyword>
<dbReference type="NCBIfam" id="TIGR01123">
    <property type="entry name" value="ilvE_II"/>
    <property type="match status" value="1"/>
</dbReference>
<dbReference type="PIRSF" id="PIRSF006468">
    <property type="entry name" value="BCAT1"/>
    <property type="match status" value="1"/>
</dbReference>
<dbReference type="NCBIfam" id="NF009897">
    <property type="entry name" value="PRK13357.1"/>
    <property type="match status" value="1"/>
</dbReference>
<keyword evidence="3 5" id="KW-0663">Pyridoxal phosphate</keyword>
<dbReference type="InterPro" id="IPR018300">
    <property type="entry name" value="Aminotrans_IV_CS"/>
</dbReference>
<gene>
    <name evidence="7" type="ORF">POTOM_008015</name>
</gene>
<dbReference type="OrthoDB" id="409992at2759"/>
<evidence type="ECO:0000256" key="4">
    <source>
        <dbReference type="RuleBase" id="RU004106"/>
    </source>
</evidence>
<evidence type="ECO:0000256" key="3">
    <source>
        <dbReference type="ARBA" id="ARBA00022898"/>
    </source>
</evidence>
<dbReference type="PANTHER" id="PTHR42825">
    <property type="entry name" value="AMINO ACID AMINOTRANSFERASE"/>
    <property type="match status" value="1"/>
</dbReference>
<dbReference type="GO" id="GO:0008652">
    <property type="term" value="P:amino acid biosynthetic process"/>
    <property type="evidence" value="ECO:0007669"/>
    <property type="project" value="UniProtKB-KW"/>
</dbReference>
<dbReference type="GO" id="GO:0004084">
    <property type="term" value="F:branched-chain-amino-acid transaminase activity"/>
    <property type="evidence" value="ECO:0007669"/>
    <property type="project" value="UniProtKB-EC"/>
</dbReference>
<dbReference type="PANTHER" id="PTHR42825:SF9">
    <property type="entry name" value="BRANCHED-CHAIN-AMINO-ACID AMINOTRANSFERASE 2, CHLOROPLASTIC"/>
    <property type="match status" value="1"/>
</dbReference>
<evidence type="ECO:0000256" key="1">
    <source>
        <dbReference type="ARBA" id="ARBA00001933"/>
    </source>
</evidence>
<comment type="cofactor">
    <cofactor evidence="1 5">
        <name>pyridoxal 5'-phosphate</name>
        <dbReference type="ChEBI" id="CHEBI:597326"/>
    </cofactor>
</comment>
<comment type="similarity">
    <text evidence="2 4">Belongs to the class-IV pyridoxal-phosphate-dependent aminotransferase family.</text>
</comment>
<dbReference type="CDD" id="cd01557">
    <property type="entry name" value="BCAT_beta_family"/>
    <property type="match status" value="1"/>
</dbReference>
<dbReference type="AlphaFoldDB" id="A0A8X8ASM9"/>
<dbReference type="InterPro" id="IPR033939">
    <property type="entry name" value="BCAT_family"/>
</dbReference>
<dbReference type="InterPro" id="IPR005786">
    <property type="entry name" value="B_amino_transII"/>
</dbReference>
<name>A0A8X8ASM9_POPTO</name>
<comment type="catalytic activity">
    <reaction evidence="6">
        <text>L-valine + 2-oxoglutarate = 3-methyl-2-oxobutanoate + L-glutamate</text>
        <dbReference type="Rhea" id="RHEA:24813"/>
        <dbReference type="ChEBI" id="CHEBI:11851"/>
        <dbReference type="ChEBI" id="CHEBI:16810"/>
        <dbReference type="ChEBI" id="CHEBI:29985"/>
        <dbReference type="ChEBI" id="CHEBI:57762"/>
        <dbReference type="EC" id="2.6.1.42"/>
    </reaction>
</comment>